<dbReference type="PANTHER" id="PTHR34605:SF3">
    <property type="entry name" value="P CELL-TYPE AGGLUTINATION PROTEIN MAP4-LIKE-RELATED"/>
    <property type="match status" value="1"/>
</dbReference>
<keyword evidence="1" id="KW-0238">DNA-binding</keyword>
<comment type="caution">
    <text evidence="4">The sequence shown here is derived from an EMBL/GenBank/DDBJ whole genome shotgun (WGS) entry which is preliminary data.</text>
</comment>
<dbReference type="Pfam" id="PF00589">
    <property type="entry name" value="Phage_integrase"/>
    <property type="match status" value="1"/>
</dbReference>
<proteinExistence type="predicted"/>
<name>A0ABN0Z8V6_9ACTN</name>
<accession>A0ABN0Z8V6</accession>
<dbReference type="InterPro" id="IPR002104">
    <property type="entry name" value="Integrase_catalytic"/>
</dbReference>
<evidence type="ECO:0000313" key="5">
    <source>
        <dbReference type="Proteomes" id="UP001500879"/>
    </source>
</evidence>
<dbReference type="InterPro" id="IPR052925">
    <property type="entry name" value="Phage_Integrase-like_Recomb"/>
</dbReference>
<keyword evidence="5" id="KW-1185">Reference proteome</keyword>
<gene>
    <name evidence="4" type="ORF">GCM10010357_70910</name>
</gene>
<sequence>MSTTDAPAPPPGSPAAAALDVEPLDGPAVPAARSGLSAAAREAVAAGIPKETDRGYEGDWKRFAAWALATGRCPKPCSGETLTEYVTWLTLTPRPRTGQPYRPASIDRAMAAIAVAHKTADLEPPNPTGARLVLRGYERRLKETKDPRGRRRQAAAATPAVLRTMVAALDRTTPAGVRDAAALLTGFALAARRGEAALLDWEDLTEVEEGFEVEVYRPKVNKEQPPGVPYGSNPATCPVRALRAWRTCLITHGRTPAGPLFLRIDRHGRIAHRMTRHGKEIGDPDGRMTGEGIGDIVTRTAARAGLTKAPADLLPDLPVRWTGHSLRRGFATAARKAGKDMIETARHGGWADGSKALARYFEEAGRWDETNPLYGIGL</sequence>
<feature type="domain" description="Tyr recombinase" evidence="3">
    <location>
        <begin position="152"/>
        <end position="375"/>
    </location>
</feature>
<dbReference type="RefSeq" id="WP_344033229.1">
    <property type="nucleotide sequence ID" value="NZ_BAAABX010000093.1"/>
</dbReference>
<dbReference type="InterPro" id="IPR013762">
    <property type="entry name" value="Integrase-like_cat_sf"/>
</dbReference>
<dbReference type="PROSITE" id="PS51898">
    <property type="entry name" value="TYR_RECOMBINASE"/>
    <property type="match status" value="1"/>
</dbReference>
<dbReference type="SUPFAM" id="SSF47823">
    <property type="entry name" value="lambda integrase-like, N-terminal domain"/>
    <property type="match status" value="1"/>
</dbReference>
<dbReference type="InterPro" id="IPR010998">
    <property type="entry name" value="Integrase_recombinase_N"/>
</dbReference>
<dbReference type="SUPFAM" id="SSF56349">
    <property type="entry name" value="DNA breaking-rejoining enzymes"/>
    <property type="match status" value="1"/>
</dbReference>
<keyword evidence="2" id="KW-0233">DNA recombination</keyword>
<reference evidence="4 5" key="1">
    <citation type="journal article" date="2019" name="Int. J. Syst. Evol. Microbiol.">
        <title>The Global Catalogue of Microorganisms (GCM) 10K type strain sequencing project: providing services to taxonomists for standard genome sequencing and annotation.</title>
        <authorList>
            <consortium name="The Broad Institute Genomics Platform"/>
            <consortium name="The Broad Institute Genome Sequencing Center for Infectious Disease"/>
            <person name="Wu L."/>
            <person name="Ma J."/>
        </authorList>
    </citation>
    <scope>NUCLEOTIDE SEQUENCE [LARGE SCALE GENOMIC DNA]</scope>
    <source>
        <strain evidence="4 5">JCM 4788</strain>
    </source>
</reference>
<dbReference type="InterPro" id="IPR011010">
    <property type="entry name" value="DNA_brk_join_enz"/>
</dbReference>
<dbReference type="EMBL" id="BAAABX010000093">
    <property type="protein sequence ID" value="GAA0439299.1"/>
    <property type="molecule type" value="Genomic_DNA"/>
</dbReference>
<dbReference type="PANTHER" id="PTHR34605">
    <property type="entry name" value="PHAGE_INTEGRASE DOMAIN-CONTAINING PROTEIN"/>
    <property type="match status" value="1"/>
</dbReference>
<dbReference type="Gene3D" id="1.10.150.130">
    <property type="match status" value="1"/>
</dbReference>
<dbReference type="Proteomes" id="UP001500879">
    <property type="component" value="Unassembled WGS sequence"/>
</dbReference>
<evidence type="ECO:0000313" key="4">
    <source>
        <dbReference type="EMBL" id="GAA0439299.1"/>
    </source>
</evidence>
<evidence type="ECO:0000256" key="2">
    <source>
        <dbReference type="ARBA" id="ARBA00023172"/>
    </source>
</evidence>
<protein>
    <submittedName>
        <fullName evidence="4">Site-specific integrase</fullName>
    </submittedName>
</protein>
<evidence type="ECO:0000256" key="1">
    <source>
        <dbReference type="ARBA" id="ARBA00023125"/>
    </source>
</evidence>
<dbReference type="Gene3D" id="1.10.443.10">
    <property type="entry name" value="Intergrase catalytic core"/>
    <property type="match status" value="1"/>
</dbReference>
<organism evidence="4 5">
    <name type="scientific">Streptomyces luteireticuli</name>
    <dbReference type="NCBI Taxonomy" id="173858"/>
    <lineage>
        <taxon>Bacteria</taxon>
        <taxon>Bacillati</taxon>
        <taxon>Actinomycetota</taxon>
        <taxon>Actinomycetes</taxon>
        <taxon>Kitasatosporales</taxon>
        <taxon>Streptomycetaceae</taxon>
        <taxon>Streptomyces</taxon>
    </lineage>
</organism>
<evidence type="ECO:0000259" key="3">
    <source>
        <dbReference type="PROSITE" id="PS51898"/>
    </source>
</evidence>